<protein>
    <recommendedName>
        <fullName evidence="4">Ketoreductase domain-containing protein</fullName>
    </recommendedName>
</protein>
<dbReference type="SMART" id="SM00822">
    <property type="entry name" value="PKS_KR"/>
    <property type="match status" value="1"/>
</dbReference>
<dbReference type="PANTHER" id="PTHR44196">
    <property type="entry name" value="DEHYDROGENASE/REDUCTASE SDR FAMILY MEMBER 7B"/>
    <property type="match status" value="1"/>
</dbReference>
<dbReference type="AlphaFoldDB" id="A0A0L6CM28"/>
<dbReference type="InterPro" id="IPR002347">
    <property type="entry name" value="SDR_fam"/>
</dbReference>
<proteinExistence type="inferred from homology"/>
<organism evidence="5 6">
    <name type="scientific">Luteipulveratus halotolerans</name>
    <dbReference type="NCBI Taxonomy" id="1631356"/>
    <lineage>
        <taxon>Bacteria</taxon>
        <taxon>Bacillati</taxon>
        <taxon>Actinomycetota</taxon>
        <taxon>Actinomycetes</taxon>
        <taxon>Micrococcales</taxon>
        <taxon>Dermacoccaceae</taxon>
        <taxon>Luteipulveratus</taxon>
    </lineage>
</organism>
<comment type="similarity">
    <text evidence="1">Belongs to the short-chain dehydrogenases/reductases (SDR) family.</text>
</comment>
<comment type="caution">
    <text evidence="5">The sequence shown here is derived from an EMBL/GenBank/DDBJ whole genome shotgun (WGS) entry which is preliminary data.</text>
</comment>
<dbReference type="PROSITE" id="PS00061">
    <property type="entry name" value="ADH_SHORT"/>
    <property type="match status" value="1"/>
</dbReference>
<dbReference type="SUPFAM" id="SSF51735">
    <property type="entry name" value="NAD(P)-binding Rossmann-fold domains"/>
    <property type="match status" value="1"/>
</dbReference>
<dbReference type="PANTHER" id="PTHR44196:SF1">
    <property type="entry name" value="DEHYDROGENASE_REDUCTASE SDR FAMILY MEMBER 7B"/>
    <property type="match status" value="1"/>
</dbReference>
<dbReference type="Gene3D" id="3.40.50.720">
    <property type="entry name" value="NAD(P)-binding Rossmann-like Domain"/>
    <property type="match status" value="1"/>
</dbReference>
<keyword evidence="6" id="KW-1185">Reference proteome</keyword>
<dbReference type="PRINTS" id="PR00081">
    <property type="entry name" value="GDHRDH"/>
</dbReference>
<evidence type="ECO:0000256" key="1">
    <source>
        <dbReference type="ARBA" id="ARBA00006484"/>
    </source>
</evidence>
<name>A0A0L6CM28_9MICO</name>
<feature type="compositionally biased region" description="Basic and acidic residues" evidence="3">
    <location>
        <begin position="285"/>
        <end position="304"/>
    </location>
</feature>
<dbReference type="OrthoDB" id="151996at2"/>
<dbReference type="EMBL" id="LAIR01000002">
    <property type="protein sequence ID" value="KNX38690.1"/>
    <property type="molecule type" value="Genomic_DNA"/>
</dbReference>
<dbReference type="InterPro" id="IPR020904">
    <property type="entry name" value="Sc_DH/Rdtase_CS"/>
</dbReference>
<feature type="domain" description="Ketoreductase" evidence="4">
    <location>
        <begin position="7"/>
        <end position="190"/>
    </location>
</feature>
<sequence>MEVAVKDTVVITGGTSGVGRACARAFARDGHPVAVLARGQDALDATLHELRAAGVPALALRVDVTDQHAVDEAADRVERELGAIGVWVNDAMVTVLGTFADVPADDFDRVVDVVLGGTAHGTRAALRHMRPRDRGRIIQVGSALAYRGIPLQSAYCSGKHAVQGLCDSLRADLLHEHSAVTVSEVNLPAMNTPQFDMCANLLDQAPMPVPPIYQPEVAARAVQYAARTGERAVEVSFTTTRTLVADRFLPGSMDLLLGSTGVDSQQTDRERPPGGNLWDPAPGDHGCHGSFDRSALDRSRQEDLRRTPVGTAWRVGNRLGRRVGARVLRRLM</sequence>
<accession>A0A0L6CM28</accession>
<evidence type="ECO:0000313" key="5">
    <source>
        <dbReference type="EMBL" id="KNX38690.1"/>
    </source>
</evidence>
<gene>
    <name evidence="5" type="ORF">VV01_18575</name>
</gene>
<dbReference type="Proteomes" id="UP000037397">
    <property type="component" value="Unassembled WGS sequence"/>
</dbReference>
<dbReference type="GO" id="GO:0016020">
    <property type="term" value="C:membrane"/>
    <property type="evidence" value="ECO:0007669"/>
    <property type="project" value="TreeGrafter"/>
</dbReference>
<keyword evidence="2" id="KW-0560">Oxidoreductase</keyword>
<evidence type="ECO:0000313" key="6">
    <source>
        <dbReference type="Proteomes" id="UP000037397"/>
    </source>
</evidence>
<evidence type="ECO:0000256" key="3">
    <source>
        <dbReference type="SAM" id="MobiDB-lite"/>
    </source>
</evidence>
<dbReference type="NCBIfam" id="NF005495">
    <property type="entry name" value="PRK07109.1"/>
    <property type="match status" value="1"/>
</dbReference>
<dbReference type="Pfam" id="PF00106">
    <property type="entry name" value="adh_short"/>
    <property type="match status" value="1"/>
</dbReference>
<feature type="region of interest" description="Disordered" evidence="3">
    <location>
        <begin position="259"/>
        <end position="304"/>
    </location>
</feature>
<evidence type="ECO:0000259" key="4">
    <source>
        <dbReference type="SMART" id="SM00822"/>
    </source>
</evidence>
<dbReference type="InterPro" id="IPR036291">
    <property type="entry name" value="NAD(P)-bd_dom_sf"/>
</dbReference>
<dbReference type="STRING" id="1631356.VV01_18575"/>
<dbReference type="GO" id="GO:0016491">
    <property type="term" value="F:oxidoreductase activity"/>
    <property type="evidence" value="ECO:0007669"/>
    <property type="project" value="UniProtKB-KW"/>
</dbReference>
<dbReference type="InterPro" id="IPR057326">
    <property type="entry name" value="KR_dom"/>
</dbReference>
<evidence type="ECO:0000256" key="2">
    <source>
        <dbReference type="ARBA" id="ARBA00023002"/>
    </source>
</evidence>
<reference evidence="6" key="1">
    <citation type="submission" date="2015-03" db="EMBL/GenBank/DDBJ databases">
        <title>Luteipulveratus halotolerans sp. nov., a novel actinobacterium (Dermacoccaceae) from Sarawak, Malaysia.</title>
        <authorList>
            <person name="Juboi H."/>
            <person name="Basik A."/>
            <person name="Shamsul S.S."/>
            <person name="Arnold P."/>
            <person name="Schmitt E.K."/>
            <person name="Sanglier J.-J."/>
            <person name="Yeo T."/>
        </authorList>
    </citation>
    <scope>NUCLEOTIDE SEQUENCE [LARGE SCALE GENOMIC DNA]</scope>
    <source>
        <strain evidence="6">C296001</strain>
    </source>
</reference>
<dbReference type="RefSeq" id="WP_050671184.1">
    <property type="nucleotide sequence ID" value="NZ_LAIR01000002.1"/>
</dbReference>